<protein>
    <submittedName>
        <fullName evidence="2">Uncharacterized protein</fullName>
    </submittedName>
</protein>
<organism evidence="2 3">
    <name type="scientific">Rubroshorea leprosula</name>
    <dbReference type="NCBI Taxonomy" id="152421"/>
    <lineage>
        <taxon>Eukaryota</taxon>
        <taxon>Viridiplantae</taxon>
        <taxon>Streptophyta</taxon>
        <taxon>Embryophyta</taxon>
        <taxon>Tracheophyta</taxon>
        <taxon>Spermatophyta</taxon>
        <taxon>Magnoliopsida</taxon>
        <taxon>eudicotyledons</taxon>
        <taxon>Gunneridae</taxon>
        <taxon>Pentapetalae</taxon>
        <taxon>rosids</taxon>
        <taxon>malvids</taxon>
        <taxon>Malvales</taxon>
        <taxon>Dipterocarpaceae</taxon>
        <taxon>Rubroshorea</taxon>
    </lineage>
</organism>
<dbReference type="AlphaFoldDB" id="A0AAV5ICS2"/>
<comment type="caution">
    <text evidence="2">The sequence shown here is derived from an EMBL/GenBank/DDBJ whole genome shotgun (WGS) entry which is preliminary data.</text>
</comment>
<feature type="region of interest" description="Disordered" evidence="1">
    <location>
        <begin position="100"/>
        <end position="119"/>
    </location>
</feature>
<evidence type="ECO:0000313" key="3">
    <source>
        <dbReference type="Proteomes" id="UP001054252"/>
    </source>
</evidence>
<dbReference type="Proteomes" id="UP001054252">
    <property type="component" value="Unassembled WGS sequence"/>
</dbReference>
<dbReference type="EMBL" id="BPVZ01000009">
    <property type="protein sequence ID" value="GKU95971.1"/>
    <property type="molecule type" value="Genomic_DNA"/>
</dbReference>
<gene>
    <name evidence="2" type="ORF">SLEP1_g9259</name>
</gene>
<evidence type="ECO:0000256" key="1">
    <source>
        <dbReference type="SAM" id="MobiDB-lite"/>
    </source>
</evidence>
<sequence length="176" mass="19329">MWINERLDQVVSGLFQFKRGFEFESLCMQQPPLGDSTTIFRCVTRVESELVEEASGGHPDVESRRGGKSVEKTEVYSHNIDTIRYVEKKMEKEGVQRLDRHPTNRIGPGRSLPKAAPPVPVPVPVPANMVDNELDPVPTSVDEGDPNYVDEEVEDGNVDGIVVAKAVAKMAGDIGG</sequence>
<proteinExistence type="predicted"/>
<accession>A0AAV5ICS2</accession>
<reference evidence="2 3" key="1">
    <citation type="journal article" date="2021" name="Commun. Biol.">
        <title>The genome of Shorea leprosula (Dipterocarpaceae) highlights the ecological relevance of drought in aseasonal tropical rainforests.</title>
        <authorList>
            <person name="Ng K.K.S."/>
            <person name="Kobayashi M.J."/>
            <person name="Fawcett J.A."/>
            <person name="Hatakeyama M."/>
            <person name="Paape T."/>
            <person name="Ng C.H."/>
            <person name="Ang C.C."/>
            <person name="Tnah L.H."/>
            <person name="Lee C.T."/>
            <person name="Nishiyama T."/>
            <person name="Sese J."/>
            <person name="O'Brien M.J."/>
            <person name="Copetti D."/>
            <person name="Mohd Noor M.I."/>
            <person name="Ong R.C."/>
            <person name="Putra M."/>
            <person name="Sireger I.Z."/>
            <person name="Indrioko S."/>
            <person name="Kosugi Y."/>
            <person name="Izuno A."/>
            <person name="Isagi Y."/>
            <person name="Lee S.L."/>
            <person name="Shimizu K.K."/>
        </authorList>
    </citation>
    <scope>NUCLEOTIDE SEQUENCE [LARGE SCALE GENOMIC DNA]</scope>
    <source>
        <strain evidence="2">214</strain>
    </source>
</reference>
<keyword evidence="3" id="KW-1185">Reference proteome</keyword>
<name>A0AAV5ICS2_9ROSI</name>
<evidence type="ECO:0000313" key="2">
    <source>
        <dbReference type="EMBL" id="GKU95971.1"/>
    </source>
</evidence>